<evidence type="ECO:0000313" key="2">
    <source>
        <dbReference type="EMBL" id="TYB83493.1"/>
    </source>
</evidence>
<reference evidence="2 3" key="1">
    <citation type="submission" date="2019-08" db="EMBL/GenBank/DDBJ databases">
        <title>Identification of a novel species of the genus Boseongicola.</title>
        <authorList>
            <person name="Zhang X.-Q."/>
        </authorList>
    </citation>
    <scope>NUCLEOTIDE SEQUENCE [LARGE SCALE GENOMIC DNA]</scope>
    <source>
        <strain evidence="2 3">HY14</strain>
    </source>
</reference>
<evidence type="ECO:0000313" key="3">
    <source>
        <dbReference type="Proteomes" id="UP000322080"/>
    </source>
</evidence>
<feature type="compositionally biased region" description="Basic residues" evidence="1">
    <location>
        <begin position="78"/>
        <end position="89"/>
    </location>
</feature>
<protein>
    <submittedName>
        <fullName evidence="2">Uncharacterized protein</fullName>
    </submittedName>
</protein>
<sequence>MSDEGFDPRGLIREAYRIEGISEAECRSIFFDWALSRPEAPDEATQIAALHARHAKAAPEHPMSRVLREGLAGVAQPRGRRGGARGRRH</sequence>
<dbReference type="RefSeq" id="WP_148375736.1">
    <property type="nucleotide sequence ID" value="NZ_VSIY01000001.1"/>
</dbReference>
<evidence type="ECO:0000256" key="1">
    <source>
        <dbReference type="SAM" id="MobiDB-lite"/>
    </source>
</evidence>
<accession>A0A5D0RPQ1</accession>
<name>A0A5D0RPQ1_9RHOB</name>
<comment type="caution">
    <text evidence="2">The sequence shown here is derived from an EMBL/GenBank/DDBJ whole genome shotgun (WGS) entry which is preliminary data.</text>
</comment>
<proteinExistence type="predicted"/>
<dbReference type="Proteomes" id="UP000322080">
    <property type="component" value="Unassembled WGS sequence"/>
</dbReference>
<feature type="region of interest" description="Disordered" evidence="1">
    <location>
        <begin position="70"/>
        <end position="89"/>
    </location>
</feature>
<dbReference type="AlphaFoldDB" id="A0A5D0RPQ1"/>
<keyword evidence="3" id="KW-1185">Reference proteome</keyword>
<dbReference type="EMBL" id="VSIY01000001">
    <property type="protein sequence ID" value="TYB83493.1"/>
    <property type="molecule type" value="Genomic_DNA"/>
</dbReference>
<gene>
    <name evidence="2" type="ORF">FVF75_00250</name>
</gene>
<organism evidence="2 3">
    <name type="scientific">Maritimibacter fusiformis</name>
    <dbReference type="NCBI Taxonomy" id="2603819"/>
    <lineage>
        <taxon>Bacteria</taxon>
        <taxon>Pseudomonadati</taxon>
        <taxon>Pseudomonadota</taxon>
        <taxon>Alphaproteobacteria</taxon>
        <taxon>Rhodobacterales</taxon>
        <taxon>Roseobacteraceae</taxon>
        <taxon>Maritimibacter</taxon>
    </lineage>
</organism>